<organism evidence="1 2">
    <name type="scientific">Streptomyces liliiviolaceus</name>
    <dbReference type="NCBI Taxonomy" id="2823109"/>
    <lineage>
        <taxon>Bacteria</taxon>
        <taxon>Bacillati</taxon>
        <taxon>Actinomycetota</taxon>
        <taxon>Actinomycetes</taxon>
        <taxon>Kitasatosporales</taxon>
        <taxon>Streptomycetaceae</taxon>
        <taxon>Streptomyces</taxon>
    </lineage>
</organism>
<sequence length="123" mass="13567">MTQLTPIRRALAAPLADMPLIVVLCGSTEFMDEFTETNLRQTAMGRIVLSVGCNMKQPHLLWADPTDADLLKDRLDRLHKAKIRLADQVIVVGTRIGTSTRSEIAYARALGKLVAYLHPEVAA</sequence>
<dbReference type="Proteomes" id="UP000677413">
    <property type="component" value="Unassembled WGS sequence"/>
</dbReference>
<evidence type="ECO:0000313" key="2">
    <source>
        <dbReference type="Proteomes" id="UP000677413"/>
    </source>
</evidence>
<dbReference type="RefSeq" id="WP_210883236.1">
    <property type="nucleotide sequence ID" value="NZ_JAGPYQ010000001.1"/>
</dbReference>
<dbReference type="EMBL" id="JAGPYQ010000001">
    <property type="protein sequence ID" value="MBQ0849543.1"/>
    <property type="molecule type" value="Genomic_DNA"/>
</dbReference>
<comment type="caution">
    <text evidence="1">The sequence shown here is derived from an EMBL/GenBank/DDBJ whole genome shotgun (WGS) entry which is preliminary data.</text>
</comment>
<accession>A0A940XV87</accession>
<name>A0A940XV87_9ACTN</name>
<protein>
    <submittedName>
        <fullName evidence="1">Uncharacterized protein</fullName>
    </submittedName>
</protein>
<proteinExistence type="predicted"/>
<gene>
    <name evidence="1" type="ORF">J8N05_15180</name>
</gene>
<keyword evidence="2" id="KW-1185">Reference proteome</keyword>
<evidence type="ECO:0000313" key="1">
    <source>
        <dbReference type="EMBL" id="MBQ0849543.1"/>
    </source>
</evidence>
<dbReference type="AlphaFoldDB" id="A0A940XV87"/>
<reference evidence="1 2" key="1">
    <citation type="submission" date="2021-04" db="EMBL/GenBank/DDBJ databases">
        <authorList>
            <person name="Tang X."/>
            <person name="Zhou X."/>
            <person name="Chen X."/>
            <person name="Cernava T."/>
            <person name="Zhang C."/>
        </authorList>
    </citation>
    <scope>NUCLEOTIDE SEQUENCE [LARGE SCALE GENOMIC DNA]</scope>
    <source>
        <strain evidence="1 2">BH-SS-21</strain>
    </source>
</reference>